<accession>A0A7J0EDW8</accession>
<keyword evidence="2" id="KW-1185">Reference proteome</keyword>
<evidence type="ECO:0000313" key="2">
    <source>
        <dbReference type="Proteomes" id="UP000585474"/>
    </source>
</evidence>
<gene>
    <name evidence="1" type="ORF">Acr_03g0014370</name>
</gene>
<proteinExistence type="predicted"/>
<reference evidence="1 2" key="1">
    <citation type="submission" date="2019-07" db="EMBL/GenBank/DDBJ databases">
        <title>De Novo Assembly of kiwifruit Actinidia rufa.</title>
        <authorList>
            <person name="Sugita-Konishi S."/>
            <person name="Sato K."/>
            <person name="Mori E."/>
            <person name="Abe Y."/>
            <person name="Kisaki G."/>
            <person name="Hamano K."/>
            <person name="Suezawa K."/>
            <person name="Otani M."/>
            <person name="Fukuda T."/>
            <person name="Manabe T."/>
            <person name="Gomi K."/>
            <person name="Tabuchi M."/>
            <person name="Akimitsu K."/>
            <person name="Kataoka I."/>
        </authorList>
    </citation>
    <scope>NUCLEOTIDE SEQUENCE [LARGE SCALE GENOMIC DNA]</scope>
    <source>
        <strain evidence="2">cv. Fuchu</strain>
    </source>
</reference>
<protein>
    <submittedName>
        <fullName evidence="1">Uncharacterized protein</fullName>
    </submittedName>
</protein>
<name>A0A7J0EDW8_9ERIC</name>
<dbReference type="AlphaFoldDB" id="A0A7J0EDW8"/>
<evidence type="ECO:0000313" key="1">
    <source>
        <dbReference type="EMBL" id="GFY84663.1"/>
    </source>
</evidence>
<sequence>MKNGATIIPPQYYFFPINFFFEQIKNLLPPTCSSRVEGRLSQMVACRKQICLFFQNHLRNFAFPEPGSLMKHGVASGIPTPQIFVRQQATFKELFQGIRVSVQGQEMENCVALCI</sequence>
<dbReference type="Proteomes" id="UP000585474">
    <property type="component" value="Unassembled WGS sequence"/>
</dbReference>
<dbReference type="EMBL" id="BJWL01000003">
    <property type="protein sequence ID" value="GFY84663.1"/>
    <property type="molecule type" value="Genomic_DNA"/>
</dbReference>
<organism evidence="1 2">
    <name type="scientific">Actinidia rufa</name>
    <dbReference type="NCBI Taxonomy" id="165716"/>
    <lineage>
        <taxon>Eukaryota</taxon>
        <taxon>Viridiplantae</taxon>
        <taxon>Streptophyta</taxon>
        <taxon>Embryophyta</taxon>
        <taxon>Tracheophyta</taxon>
        <taxon>Spermatophyta</taxon>
        <taxon>Magnoliopsida</taxon>
        <taxon>eudicotyledons</taxon>
        <taxon>Gunneridae</taxon>
        <taxon>Pentapetalae</taxon>
        <taxon>asterids</taxon>
        <taxon>Ericales</taxon>
        <taxon>Actinidiaceae</taxon>
        <taxon>Actinidia</taxon>
    </lineage>
</organism>
<comment type="caution">
    <text evidence="1">The sequence shown here is derived from an EMBL/GenBank/DDBJ whole genome shotgun (WGS) entry which is preliminary data.</text>
</comment>